<dbReference type="EMBL" id="BGPR01041322">
    <property type="protein sequence ID" value="GBO17584.1"/>
    <property type="molecule type" value="Genomic_DNA"/>
</dbReference>
<evidence type="ECO:0000313" key="1">
    <source>
        <dbReference type="EMBL" id="GBO17584.1"/>
    </source>
</evidence>
<reference evidence="1 2" key="1">
    <citation type="journal article" date="2019" name="Sci. Rep.">
        <title>Orb-weaving spider Araneus ventricosus genome elucidates the spidroin gene catalogue.</title>
        <authorList>
            <person name="Kono N."/>
            <person name="Nakamura H."/>
            <person name="Ohtoshi R."/>
            <person name="Moran D.A.P."/>
            <person name="Shinohara A."/>
            <person name="Yoshida Y."/>
            <person name="Fujiwara M."/>
            <person name="Mori M."/>
            <person name="Tomita M."/>
            <person name="Arakawa K."/>
        </authorList>
    </citation>
    <scope>NUCLEOTIDE SEQUENCE [LARGE SCALE GENOMIC DNA]</scope>
</reference>
<evidence type="ECO:0000313" key="2">
    <source>
        <dbReference type="Proteomes" id="UP000499080"/>
    </source>
</evidence>
<comment type="caution">
    <text evidence="1">The sequence shown here is derived from an EMBL/GenBank/DDBJ whole genome shotgun (WGS) entry which is preliminary data.</text>
</comment>
<dbReference type="Proteomes" id="UP000499080">
    <property type="component" value="Unassembled WGS sequence"/>
</dbReference>
<protein>
    <submittedName>
        <fullName evidence="1">Uncharacterized protein</fullName>
    </submittedName>
</protein>
<keyword evidence="2" id="KW-1185">Reference proteome</keyword>
<organism evidence="1 2">
    <name type="scientific">Araneus ventricosus</name>
    <name type="common">Orbweaver spider</name>
    <name type="synonym">Epeira ventricosa</name>
    <dbReference type="NCBI Taxonomy" id="182803"/>
    <lineage>
        <taxon>Eukaryota</taxon>
        <taxon>Metazoa</taxon>
        <taxon>Ecdysozoa</taxon>
        <taxon>Arthropoda</taxon>
        <taxon>Chelicerata</taxon>
        <taxon>Arachnida</taxon>
        <taxon>Araneae</taxon>
        <taxon>Araneomorphae</taxon>
        <taxon>Entelegynae</taxon>
        <taxon>Araneoidea</taxon>
        <taxon>Araneidae</taxon>
        <taxon>Araneus</taxon>
    </lineage>
</organism>
<dbReference type="AlphaFoldDB" id="A0A4Y2UZP9"/>
<name>A0A4Y2UZP9_ARAVE</name>
<proteinExistence type="predicted"/>
<accession>A0A4Y2UZP9</accession>
<gene>
    <name evidence="1" type="ORF">AVEN_264132_1</name>
</gene>
<sequence length="99" mass="11331">MQTDQQSNLDESGEKCDTFLMMKRDAILRSLCVLSYHIHMHTSGTTSRSLLDKFHPVFDKDLQFWTTYQISYDSFPSGIIALKGITPHPYPEAVTFTVV</sequence>